<dbReference type="SMART" id="SM00347">
    <property type="entry name" value="HTH_MARR"/>
    <property type="match status" value="1"/>
</dbReference>
<dbReference type="eggNOG" id="COG1846">
    <property type="taxonomic scope" value="Bacteria"/>
</dbReference>
<accession>E1R8V5</accession>
<dbReference type="PANTHER" id="PTHR42756:SF1">
    <property type="entry name" value="TRANSCRIPTIONAL REPRESSOR OF EMRAB OPERON"/>
    <property type="match status" value="1"/>
</dbReference>
<dbReference type="RefSeq" id="WP_013255323.1">
    <property type="nucleotide sequence ID" value="NC_014364.1"/>
</dbReference>
<protein>
    <submittedName>
        <fullName evidence="5">Transcriptional regulator, MarR family</fullName>
    </submittedName>
</protein>
<evidence type="ECO:0000256" key="2">
    <source>
        <dbReference type="ARBA" id="ARBA00023125"/>
    </source>
</evidence>
<dbReference type="EMBL" id="CP002116">
    <property type="protein sequence ID" value="ADK81862.1"/>
    <property type="molecule type" value="Genomic_DNA"/>
</dbReference>
<evidence type="ECO:0000256" key="3">
    <source>
        <dbReference type="ARBA" id="ARBA00023163"/>
    </source>
</evidence>
<dbReference type="PROSITE" id="PS01117">
    <property type="entry name" value="HTH_MARR_1"/>
    <property type="match status" value="1"/>
</dbReference>
<evidence type="ECO:0000256" key="1">
    <source>
        <dbReference type="ARBA" id="ARBA00023015"/>
    </source>
</evidence>
<keyword evidence="3" id="KW-0804">Transcription</keyword>
<dbReference type="HOGENOM" id="CLU_083287_27_4_12"/>
<dbReference type="InterPro" id="IPR036390">
    <property type="entry name" value="WH_DNA-bd_sf"/>
</dbReference>
<evidence type="ECO:0000259" key="4">
    <source>
        <dbReference type="PROSITE" id="PS50995"/>
    </source>
</evidence>
<dbReference type="Gene3D" id="1.10.10.10">
    <property type="entry name" value="Winged helix-like DNA-binding domain superfamily/Winged helix DNA-binding domain"/>
    <property type="match status" value="1"/>
</dbReference>
<proteinExistence type="predicted"/>
<keyword evidence="6" id="KW-1185">Reference proteome</keyword>
<sequence>MEETDPVLYPGKQIEELNILIHALINAVRFPGAWAPSLNNIPPIDLQLMGLVWLKPDIIIKELRDIMSLPGSTVTSSINRLVHRGWIKRVKSNRDRRSYGLELTEAGRAIQRDHDRVDRVIAANILHALDNDEKRRQLINVLTEAVSHLEGSYYRELSSWLLARKKSESLGAGL</sequence>
<keyword evidence="2" id="KW-0238">DNA-binding</keyword>
<gene>
    <name evidence="5" type="ordered locus">Spirs_2758</name>
</gene>
<organism evidence="5 6">
    <name type="scientific">Sediminispirochaeta smaragdinae (strain DSM 11293 / JCM 15392 / SEBR 4228)</name>
    <name type="common">Spirochaeta smaragdinae</name>
    <dbReference type="NCBI Taxonomy" id="573413"/>
    <lineage>
        <taxon>Bacteria</taxon>
        <taxon>Pseudomonadati</taxon>
        <taxon>Spirochaetota</taxon>
        <taxon>Spirochaetia</taxon>
        <taxon>Spirochaetales</taxon>
        <taxon>Spirochaetaceae</taxon>
        <taxon>Sediminispirochaeta</taxon>
    </lineage>
</organism>
<dbReference type="InterPro" id="IPR000835">
    <property type="entry name" value="HTH_MarR-typ"/>
</dbReference>
<dbReference type="InterPro" id="IPR036388">
    <property type="entry name" value="WH-like_DNA-bd_sf"/>
</dbReference>
<dbReference type="InterPro" id="IPR023187">
    <property type="entry name" value="Tscrpt_reg_MarR-type_CS"/>
</dbReference>
<dbReference type="AlphaFoldDB" id="E1R8V5"/>
<dbReference type="GO" id="GO:0003700">
    <property type="term" value="F:DNA-binding transcription factor activity"/>
    <property type="evidence" value="ECO:0007669"/>
    <property type="project" value="InterPro"/>
</dbReference>
<dbReference type="SUPFAM" id="SSF46785">
    <property type="entry name" value="Winged helix' DNA-binding domain"/>
    <property type="match status" value="1"/>
</dbReference>
<evidence type="ECO:0000313" key="5">
    <source>
        <dbReference type="EMBL" id="ADK81862.1"/>
    </source>
</evidence>
<dbReference type="PROSITE" id="PS50995">
    <property type="entry name" value="HTH_MARR_2"/>
    <property type="match status" value="1"/>
</dbReference>
<feature type="domain" description="HTH marR-type" evidence="4">
    <location>
        <begin position="1"/>
        <end position="147"/>
    </location>
</feature>
<dbReference type="GO" id="GO:0003677">
    <property type="term" value="F:DNA binding"/>
    <property type="evidence" value="ECO:0007669"/>
    <property type="project" value="UniProtKB-KW"/>
</dbReference>
<dbReference type="STRING" id="573413.Spirs_2758"/>
<dbReference type="PANTHER" id="PTHR42756">
    <property type="entry name" value="TRANSCRIPTIONAL REGULATOR, MARR"/>
    <property type="match status" value="1"/>
</dbReference>
<evidence type="ECO:0000313" key="6">
    <source>
        <dbReference type="Proteomes" id="UP000002318"/>
    </source>
</evidence>
<dbReference type="KEGG" id="ssm:Spirs_2758"/>
<dbReference type="OrthoDB" id="9799747at2"/>
<dbReference type="Proteomes" id="UP000002318">
    <property type="component" value="Chromosome"/>
</dbReference>
<dbReference type="Pfam" id="PF01047">
    <property type="entry name" value="MarR"/>
    <property type="match status" value="1"/>
</dbReference>
<keyword evidence="1" id="KW-0805">Transcription regulation</keyword>
<reference evidence="5 6" key="1">
    <citation type="journal article" date="2010" name="Stand. Genomic Sci.">
        <title>Complete genome sequence of Spirochaeta smaragdinae type strain (SEBR 4228).</title>
        <authorList>
            <person name="Mavromatis K."/>
            <person name="Yasawong M."/>
            <person name="Chertkov O."/>
            <person name="Lapidus A."/>
            <person name="Lucas S."/>
            <person name="Nolan M."/>
            <person name="Del Rio T.G."/>
            <person name="Tice H."/>
            <person name="Cheng J.F."/>
            <person name="Pitluck S."/>
            <person name="Liolios K."/>
            <person name="Ivanova N."/>
            <person name="Tapia R."/>
            <person name="Han C."/>
            <person name="Bruce D."/>
            <person name="Goodwin L."/>
            <person name="Pati A."/>
            <person name="Chen A."/>
            <person name="Palaniappan K."/>
            <person name="Land M."/>
            <person name="Hauser L."/>
            <person name="Chang Y.J."/>
            <person name="Jeffries C.D."/>
            <person name="Detter J.C."/>
            <person name="Rohde M."/>
            <person name="Brambilla E."/>
            <person name="Spring S."/>
            <person name="Goker M."/>
            <person name="Sikorski J."/>
            <person name="Woyke T."/>
            <person name="Bristow J."/>
            <person name="Eisen J.A."/>
            <person name="Markowitz V."/>
            <person name="Hugenholtz P."/>
            <person name="Klenk H.P."/>
            <person name="Kyrpides N.C."/>
        </authorList>
    </citation>
    <scope>NUCLEOTIDE SEQUENCE [LARGE SCALE GENOMIC DNA]</scope>
    <source>
        <strain evidence="6">DSM 11293 / JCM 15392 / SEBR 4228</strain>
    </source>
</reference>
<name>E1R8V5_SEDSS</name>